<dbReference type="GO" id="GO:0005634">
    <property type="term" value="C:nucleus"/>
    <property type="evidence" value="ECO:0007669"/>
    <property type="project" value="UniProtKB-SubCell"/>
</dbReference>
<accession>A0A0G4FLI9</accession>
<evidence type="ECO:0000256" key="5">
    <source>
        <dbReference type="ARBA" id="ARBA00022490"/>
    </source>
</evidence>
<name>A0A0G4FLI9_9ALVE</name>
<dbReference type="VEuPathDB" id="CryptoDB:Cvel_3457"/>
<dbReference type="EMBL" id="CDMZ01000440">
    <property type="protein sequence ID" value="CEM14300.1"/>
    <property type="molecule type" value="Genomic_DNA"/>
</dbReference>
<gene>
    <name evidence="7" type="ORF">Cvel_3457</name>
</gene>
<dbReference type="PhylomeDB" id="A0A0G4FLI9"/>
<keyword evidence="6" id="KW-0539">Nucleus</keyword>
<protein>
    <recommendedName>
        <fullName evidence="4">Cilia- and flagella-associated protein 299</fullName>
    </recommendedName>
</protein>
<comment type="subcellular location">
    <subcellularLocation>
        <location evidence="3">Cytoplasm</location>
    </subcellularLocation>
    <subcellularLocation>
        <location evidence="2">Nucleus</location>
    </subcellularLocation>
</comment>
<evidence type="ECO:0000256" key="1">
    <source>
        <dbReference type="ARBA" id="ARBA00003056"/>
    </source>
</evidence>
<dbReference type="InterPro" id="IPR027887">
    <property type="entry name" value="DUF4464"/>
</dbReference>
<organism evidence="7">
    <name type="scientific">Chromera velia CCMP2878</name>
    <dbReference type="NCBI Taxonomy" id="1169474"/>
    <lineage>
        <taxon>Eukaryota</taxon>
        <taxon>Sar</taxon>
        <taxon>Alveolata</taxon>
        <taxon>Colpodellida</taxon>
        <taxon>Chromeraceae</taxon>
        <taxon>Chromera</taxon>
    </lineage>
</organism>
<comment type="function">
    <text evidence="1">May be involved in spermatogenesis.</text>
</comment>
<evidence type="ECO:0000256" key="3">
    <source>
        <dbReference type="ARBA" id="ARBA00004496"/>
    </source>
</evidence>
<evidence type="ECO:0000313" key="7">
    <source>
        <dbReference type="EMBL" id="CEM14300.1"/>
    </source>
</evidence>
<keyword evidence="5" id="KW-0963">Cytoplasm</keyword>
<dbReference type="GO" id="GO:0005737">
    <property type="term" value="C:cytoplasm"/>
    <property type="evidence" value="ECO:0007669"/>
    <property type="project" value="UniProtKB-SubCell"/>
</dbReference>
<evidence type="ECO:0000256" key="6">
    <source>
        <dbReference type="ARBA" id="ARBA00023242"/>
    </source>
</evidence>
<dbReference type="Pfam" id="PF14713">
    <property type="entry name" value="DUF4464"/>
    <property type="match status" value="1"/>
</dbReference>
<sequence length="235" mass="27283">MDEDYGRLQEDALDRFQTYEDYLDAQITPDDRYYLEDDELARQLVAIGSRKGEVLSKEEFLARKEAAEQSKRAKLQNAPSELASANKDLSHKPFLRHLAAREVLVRNGKLSTILFIRAKNNKGQEISGYIDYGHRLKTENFEPYFEGKKTLLPRPSDLSFYNWDTNHPTANDSPNFQVISDHEQGLLFKHKRDRKVINVDPKAEPGDNTKRHEIKSNDAKYLQIVIYDHMTRKKG</sequence>
<evidence type="ECO:0000256" key="4">
    <source>
        <dbReference type="ARBA" id="ARBA00021436"/>
    </source>
</evidence>
<evidence type="ECO:0000256" key="2">
    <source>
        <dbReference type="ARBA" id="ARBA00004123"/>
    </source>
</evidence>
<dbReference type="PANTHER" id="PTHR33588">
    <property type="entry name" value="CILIA- AND FLAGELLA-ASSOCIATED PROTEIN 299"/>
    <property type="match status" value="1"/>
</dbReference>
<dbReference type="PANTHER" id="PTHR33588:SF1">
    <property type="entry name" value="CILIA- AND FLAGELLA-ASSOCIATED PROTEIN 299"/>
    <property type="match status" value="1"/>
</dbReference>
<dbReference type="AlphaFoldDB" id="A0A0G4FLI9"/>
<proteinExistence type="predicted"/>
<reference evidence="7" key="1">
    <citation type="submission" date="2014-11" db="EMBL/GenBank/DDBJ databases">
        <authorList>
            <person name="Otto D Thomas"/>
            <person name="Naeem Raeece"/>
        </authorList>
    </citation>
    <scope>NUCLEOTIDE SEQUENCE</scope>
</reference>